<accession>A0AAE0ZD44</accession>
<gene>
    <name evidence="1" type="ORF">RRG08_059014</name>
</gene>
<sequence length="83" mass="9138">MDISLPPVMMGDDGFSATNSCCNSGLWSLGSVKLHHDSPYTEQPLPMKGREMVMHCDASVAKVNYGRTVVFDSAMFKIIPERT</sequence>
<dbReference type="Proteomes" id="UP001283361">
    <property type="component" value="Unassembled WGS sequence"/>
</dbReference>
<keyword evidence="2" id="KW-1185">Reference proteome</keyword>
<evidence type="ECO:0000313" key="1">
    <source>
        <dbReference type="EMBL" id="KAK3766701.1"/>
    </source>
</evidence>
<dbReference type="EMBL" id="JAWDGP010004206">
    <property type="protein sequence ID" value="KAK3766701.1"/>
    <property type="molecule type" value="Genomic_DNA"/>
</dbReference>
<name>A0AAE0ZD44_9GAST</name>
<proteinExistence type="predicted"/>
<protein>
    <submittedName>
        <fullName evidence="1">Uncharacterized protein</fullName>
    </submittedName>
</protein>
<organism evidence="1 2">
    <name type="scientific">Elysia crispata</name>
    <name type="common">lettuce slug</name>
    <dbReference type="NCBI Taxonomy" id="231223"/>
    <lineage>
        <taxon>Eukaryota</taxon>
        <taxon>Metazoa</taxon>
        <taxon>Spiralia</taxon>
        <taxon>Lophotrochozoa</taxon>
        <taxon>Mollusca</taxon>
        <taxon>Gastropoda</taxon>
        <taxon>Heterobranchia</taxon>
        <taxon>Euthyneura</taxon>
        <taxon>Panpulmonata</taxon>
        <taxon>Sacoglossa</taxon>
        <taxon>Placobranchoidea</taxon>
        <taxon>Plakobranchidae</taxon>
        <taxon>Elysia</taxon>
    </lineage>
</organism>
<reference evidence="1" key="1">
    <citation type="journal article" date="2023" name="G3 (Bethesda)">
        <title>A reference genome for the long-term kleptoplast-retaining sea slug Elysia crispata morphotype clarki.</title>
        <authorList>
            <person name="Eastman K.E."/>
            <person name="Pendleton A.L."/>
            <person name="Shaikh M.A."/>
            <person name="Suttiyut T."/>
            <person name="Ogas R."/>
            <person name="Tomko P."/>
            <person name="Gavelis G."/>
            <person name="Widhalm J.R."/>
            <person name="Wisecaver J.H."/>
        </authorList>
    </citation>
    <scope>NUCLEOTIDE SEQUENCE</scope>
    <source>
        <strain evidence="1">ECLA1</strain>
    </source>
</reference>
<evidence type="ECO:0000313" key="2">
    <source>
        <dbReference type="Proteomes" id="UP001283361"/>
    </source>
</evidence>
<comment type="caution">
    <text evidence="1">The sequence shown here is derived from an EMBL/GenBank/DDBJ whole genome shotgun (WGS) entry which is preliminary data.</text>
</comment>
<dbReference type="AlphaFoldDB" id="A0AAE0ZD44"/>